<dbReference type="InterPro" id="IPR016186">
    <property type="entry name" value="C-type_lectin-like/link_sf"/>
</dbReference>
<dbReference type="InParanoid" id="T1FDZ9"/>
<name>T1FDZ9_HELRO</name>
<evidence type="ECO:0000313" key="2">
    <source>
        <dbReference type="EnsemblMetazoa" id="HelroP178977"/>
    </source>
</evidence>
<dbReference type="CTD" id="20207048"/>
<gene>
    <name evidence="2" type="primary">20207048</name>
    <name evidence="1" type="ORF">HELRODRAFT_178977</name>
</gene>
<dbReference type="KEGG" id="hro:HELRODRAFT_178977"/>
<sequence>MVFIYKEISRVDRRETVRYWSSAPRSNKNVLCSAKGNWPRGKSCYFPIKIRFPWYKGHYECAKLGGGLAVLDELNADDIDQMWTQLDLQNETYWIGLTMTLLWWKKKRLENLHQNLCPKNVFFVF</sequence>
<dbReference type="EnsemblMetazoa" id="HelroT178977">
    <property type="protein sequence ID" value="HelroP178977"/>
    <property type="gene ID" value="HelroG178977"/>
</dbReference>
<proteinExistence type="predicted"/>
<dbReference type="InterPro" id="IPR016187">
    <property type="entry name" value="CTDL_fold"/>
</dbReference>
<evidence type="ECO:0000313" key="3">
    <source>
        <dbReference type="Proteomes" id="UP000015101"/>
    </source>
</evidence>
<dbReference type="Proteomes" id="UP000015101">
    <property type="component" value="Unassembled WGS sequence"/>
</dbReference>
<dbReference type="EMBL" id="KB097502">
    <property type="protein sequence ID" value="ESN95794.1"/>
    <property type="molecule type" value="Genomic_DNA"/>
</dbReference>
<reference evidence="3" key="1">
    <citation type="submission" date="2012-12" db="EMBL/GenBank/DDBJ databases">
        <authorList>
            <person name="Hellsten U."/>
            <person name="Grimwood J."/>
            <person name="Chapman J.A."/>
            <person name="Shapiro H."/>
            <person name="Aerts A."/>
            <person name="Otillar R.P."/>
            <person name="Terry A.Y."/>
            <person name="Boore J.L."/>
            <person name="Simakov O."/>
            <person name="Marletaz F."/>
            <person name="Cho S.-J."/>
            <person name="Edsinger-Gonzales E."/>
            <person name="Havlak P."/>
            <person name="Kuo D.-H."/>
            <person name="Larsson T."/>
            <person name="Lv J."/>
            <person name="Arendt D."/>
            <person name="Savage R."/>
            <person name="Osoegawa K."/>
            <person name="de Jong P."/>
            <person name="Lindberg D.R."/>
            <person name="Seaver E.C."/>
            <person name="Weisblat D.A."/>
            <person name="Putnam N.H."/>
            <person name="Grigoriev I.V."/>
            <person name="Rokhsar D.S."/>
        </authorList>
    </citation>
    <scope>NUCLEOTIDE SEQUENCE</scope>
</reference>
<evidence type="ECO:0008006" key="4">
    <source>
        <dbReference type="Google" id="ProtNLM"/>
    </source>
</evidence>
<evidence type="ECO:0000313" key="1">
    <source>
        <dbReference type="EMBL" id="ESN95794.1"/>
    </source>
</evidence>
<dbReference type="RefSeq" id="XP_009026095.1">
    <property type="nucleotide sequence ID" value="XM_009027847.1"/>
</dbReference>
<dbReference type="CDD" id="cd00037">
    <property type="entry name" value="CLECT"/>
    <property type="match status" value="1"/>
</dbReference>
<dbReference type="SUPFAM" id="SSF56436">
    <property type="entry name" value="C-type lectin-like"/>
    <property type="match status" value="1"/>
</dbReference>
<accession>T1FDZ9</accession>
<dbReference type="GeneID" id="20207048"/>
<dbReference type="EMBL" id="AMQM01006668">
    <property type="status" value="NOT_ANNOTATED_CDS"/>
    <property type="molecule type" value="Genomic_DNA"/>
</dbReference>
<dbReference type="AlphaFoldDB" id="T1FDZ9"/>
<reference evidence="2" key="3">
    <citation type="submission" date="2015-06" db="UniProtKB">
        <authorList>
            <consortium name="EnsemblMetazoa"/>
        </authorList>
    </citation>
    <scope>IDENTIFICATION</scope>
</reference>
<reference evidence="1 3" key="2">
    <citation type="journal article" date="2013" name="Nature">
        <title>Insights into bilaterian evolution from three spiralian genomes.</title>
        <authorList>
            <person name="Simakov O."/>
            <person name="Marletaz F."/>
            <person name="Cho S.J."/>
            <person name="Edsinger-Gonzales E."/>
            <person name="Havlak P."/>
            <person name="Hellsten U."/>
            <person name="Kuo D.H."/>
            <person name="Larsson T."/>
            <person name="Lv J."/>
            <person name="Arendt D."/>
            <person name="Savage R."/>
            <person name="Osoegawa K."/>
            <person name="de Jong P."/>
            <person name="Grimwood J."/>
            <person name="Chapman J.A."/>
            <person name="Shapiro H."/>
            <person name="Aerts A."/>
            <person name="Otillar R.P."/>
            <person name="Terry A.Y."/>
            <person name="Boore J.L."/>
            <person name="Grigoriev I.V."/>
            <person name="Lindberg D.R."/>
            <person name="Seaver E.C."/>
            <person name="Weisblat D.A."/>
            <person name="Putnam N.H."/>
            <person name="Rokhsar D.S."/>
        </authorList>
    </citation>
    <scope>NUCLEOTIDE SEQUENCE</scope>
</reference>
<dbReference type="HOGENOM" id="CLU_1995081_0_0_1"/>
<keyword evidence="3" id="KW-1185">Reference proteome</keyword>
<protein>
    <recommendedName>
        <fullName evidence="4">C-type lectin domain-containing protein</fullName>
    </recommendedName>
</protein>
<organism evidence="2 3">
    <name type="scientific">Helobdella robusta</name>
    <name type="common">Californian leech</name>
    <dbReference type="NCBI Taxonomy" id="6412"/>
    <lineage>
        <taxon>Eukaryota</taxon>
        <taxon>Metazoa</taxon>
        <taxon>Spiralia</taxon>
        <taxon>Lophotrochozoa</taxon>
        <taxon>Annelida</taxon>
        <taxon>Clitellata</taxon>
        <taxon>Hirudinea</taxon>
        <taxon>Rhynchobdellida</taxon>
        <taxon>Glossiphoniidae</taxon>
        <taxon>Helobdella</taxon>
    </lineage>
</organism>
<dbReference type="Gene3D" id="3.10.100.10">
    <property type="entry name" value="Mannose-Binding Protein A, subunit A"/>
    <property type="match status" value="1"/>
</dbReference>